<dbReference type="PANTHER" id="PTHR36122">
    <property type="entry name" value="NICOTINAMIDE RIBOSIDE TRANSPORTER PNUC"/>
    <property type="match status" value="1"/>
</dbReference>
<sequence>MWTMTWTEVAGFITTALCVWLVVRRNIWNFPIGIASNIFFWVLFIRAGLYADAWLQVVFLLLGVGGWWMWLHGGVNRTALVVRRTPVWGWAAIAGFVGVATWVIYTLLTAHTDSTVPVADAFTTALSLGAQIMLNRKWIGNWALWMVADVLYIWLYWIKDLHLTSVLYVGLLTMCVIGLRQWATAVRRPEPAPVAEAVPA</sequence>
<dbReference type="Proteomes" id="UP000256253">
    <property type="component" value="Unassembled WGS sequence"/>
</dbReference>
<evidence type="ECO:0000256" key="3">
    <source>
        <dbReference type="ARBA" id="ARBA00022448"/>
    </source>
</evidence>
<organism evidence="9 10">
    <name type="scientific">Calidifontibacter indicus</name>
    <dbReference type="NCBI Taxonomy" id="419650"/>
    <lineage>
        <taxon>Bacteria</taxon>
        <taxon>Bacillati</taxon>
        <taxon>Actinomycetota</taxon>
        <taxon>Actinomycetes</taxon>
        <taxon>Micrococcales</taxon>
        <taxon>Dermacoccaceae</taxon>
        <taxon>Calidifontibacter</taxon>
    </lineage>
</organism>
<gene>
    <name evidence="9" type="ORF">DFJ65_0397</name>
</gene>
<dbReference type="NCBIfam" id="TIGR01528">
    <property type="entry name" value="NMN_trans_PnuC"/>
    <property type="match status" value="1"/>
</dbReference>
<feature type="transmembrane region" description="Helical" evidence="8">
    <location>
        <begin position="53"/>
        <end position="75"/>
    </location>
</feature>
<dbReference type="InterPro" id="IPR006419">
    <property type="entry name" value="NMN_transpt_PnuC"/>
</dbReference>
<comment type="caution">
    <text evidence="9">The sequence shown here is derived from an EMBL/GenBank/DDBJ whole genome shotgun (WGS) entry which is preliminary data.</text>
</comment>
<proteinExistence type="inferred from homology"/>
<dbReference type="OrthoDB" id="9791248at2"/>
<comment type="subcellular location">
    <subcellularLocation>
        <location evidence="1">Cell membrane</location>
        <topology evidence="1">Multi-pass membrane protein</topology>
    </subcellularLocation>
</comment>
<evidence type="ECO:0000256" key="2">
    <source>
        <dbReference type="ARBA" id="ARBA00006669"/>
    </source>
</evidence>
<dbReference type="AlphaFoldDB" id="A0A3D9UJF6"/>
<keyword evidence="7 8" id="KW-0472">Membrane</keyword>
<keyword evidence="10" id="KW-1185">Reference proteome</keyword>
<dbReference type="RefSeq" id="WP_115921567.1">
    <property type="nucleotide sequence ID" value="NZ_QTUA01000001.1"/>
</dbReference>
<evidence type="ECO:0000256" key="6">
    <source>
        <dbReference type="ARBA" id="ARBA00022989"/>
    </source>
</evidence>
<evidence type="ECO:0000313" key="9">
    <source>
        <dbReference type="EMBL" id="REF29449.1"/>
    </source>
</evidence>
<dbReference type="GO" id="GO:0034257">
    <property type="term" value="F:nicotinamide riboside transmembrane transporter activity"/>
    <property type="evidence" value="ECO:0007669"/>
    <property type="project" value="InterPro"/>
</dbReference>
<feature type="transmembrane region" description="Helical" evidence="8">
    <location>
        <begin position="163"/>
        <end position="179"/>
    </location>
</feature>
<evidence type="ECO:0000256" key="7">
    <source>
        <dbReference type="ARBA" id="ARBA00023136"/>
    </source>
</evidence>
<evidence type="ECO:0000256" key="8">
    <source>
        <dbReference type="SAM" id="Phobius"/>
    </source>
</evidence>
<dbReference type="EMBL" id="QTUA01000001">
    <property type="protein sequence ID" value="REF29449.1"/>
    <property type="molecule type" value="Genomic_DNA"/>
</dbReference>
<protein>
    <submittedName>
        <fullName evidence="9">Nicotinamide mononucleotide transporter</fullName>
    </submittedName>
</protein>
<feature type="transmembrane region" description="Helical" evidence="8">
    <location>
        <begin position="6"/>
        <end position="23"/>
    </location>
</feature>
<name>A0A3D9UJF6_9MICO</name>
<evidence type="ECO:0000256" key="4">
    <source>
        <dbReference type="ARBA" id="ARBA00022475"/>
    </source>
</evidence>
<keyword evidence="4" id="KW-1003">Cell membrane</keyword>
<feature type="transmembrane region" description="Helical" evidence="8">
    <location>
        <begin position="30"/>
        <end position="47"/>
    </location>
</feature>
<keyword evidence="3" id="KW-0813">Transport</keyword>
<dbReference type="GO" id="GO:0005886">
    <property type="term" value="C:plasma membrane"/>
    <property type="evidence" value="ECO:0007669"/>
    <property type="project" value="UniProtKB-SubCell"/>
</dbReference>
<evidence type="ECO:0000313" key="10">
    <source>
        <dbReference type="Proteomes" id="UP000256253"/>
    </source>
</evidence>
<keyword evidence="5 8" id="KW-0812">Transmembrane</keyword>
<evidence type="ECO:0000256" key="1">
    <source>
        <dbReference type="ARBA" id="ARBA00004651"/>
    </source>
</evidence>
<reference evidence="9 10" key="1">
    <citation type="submission" date="2018-08" db="EMBL/GenBank/DDBJ databases">
        <title>Sequencing the genomes of 1000 actinobacteria strains.</title>
        <authorList>
            <person name="Klenk H.-P."/>
        </authorList>
    </citation>
    <scope>NUCLEOTIDE SEQUENCE [LARGE SCALE GENOMIC DNA]</scope>
    <source>
        <strain evidence="9 10">DSM 22967</strain>
    </source>
</reference>
<keyword evidence="6 8" id="KW-1133">Transmembrane helix</keyword>
<dbReference type="Pfam" id="PF04973">
    <property type="entry name" value="NMN_transporter"/>
    <property type="match status" value="1"/>
</dbReference>
<feature type="transmembrane region" description="Helical" evidence="8">
    <location>
        <begin position="87"/>
        <end position="108"/>
    </location>
</feature>
<accession>A0A3D9UJF6</accession>
<evidence type="ECO:0000256" key="5">
    <source>
        <dbReference type="ARBA" id="ARBA00022692"/>
    </source>
</evidence>
<dbReference type="PANTHER" id="PTHR36122:SF2">
    <property type="entry name" value="NICOTINAMIDE RIBOSIDE TRANSPORTER PNUC"/>
    <property type="match status" value="1"/>
</dbReference>
<feature type="transmembrane region" description="Helical" evidence="8">
    <location>
        <begin position="139"/>
        <end position="157"/>
    </location>
</feature>
<comment type="similarity">
    <text evidence="2">Belongs to the nicotinamide ribonucleoside (NR) uptake permease (TC 4.B.1) family.</text>
</comment>